<dbReference type="EMBL" id="AGZR01000009">
    <property type="protein sequence ID" value="EPD31942.1"/>
    <property type="molecule type" value="Genomic_DNA"/>
</dbReference>
<sequence>MKQTGNASVEETFLAPPRVKLNEPAELLSVIPAMLGFKPKESVVIMVIENNCVEVTIRMDICQLEFDLERFIDLREKYPGALFFVAAYSVDLGLASSCAERIERLVGDALMMSVVSNGRSFWIRGEAEPRRRPVPEISLTARAEFAGAGMRMFEDRSDLVALVQPAEGELANENMVLMAELVEEITTMKEKDAVERFKFLMANQEVLSKRQLLEIGMLTSRYWTLICALSRISNRRAIPECELWQKVCRQMPKQYALTAIALTAISAWAGGNGALQSICLDIGSQIDPNSVLLQIPITANQMLQPPTEWEPMRQIFLSEFLNWQDTFEKAEV</sequence>
<dbReference type="Pfam" id="PF13830">
    <property type="entry name" value="DUF4192"/>
    <property type="match status" value="1"/>
</dbReference>
<dbReference type="STRING" id="883161.HMPREF9306_01499"/>
<gene>
    <name evidence="1" type="ORF">HMPREF9306_01499</name>
</gene>
<proteinExistence type="predicted"/>
<evidence type="ECO:0000313" key="2">
    <source>
        <dbReference type="Proteomes" id="UP000014417"/>
    </source>
</evidence>
<dbReference type="RefSeq" id="WP_016456324.1">
    <property type="nucleotide sequence ID" value="NZ_KE150269.1"/>
</dbReference>
<dbReference type="OrthoDB" id="3264463at2"/>
<dbReference type="AlphaFoldDB" id="S2WH12"/>
<protein>
    <recommendedName>
        <fullName evidence="3">DUF4192 domain-containing protein</fullName>
    </recommendedName>
</protein>
<comment type="caution">
    <text evidence="1">The sequence shown here is derived from an EMBL/GenBank/DDBJ whole genome shotgun (WGS) entry which is preliminary data.</text>
</comment>
<keyword evidence="2" id="KW-1185">Reference proteome</keyword>
<reference evidence="1 2" key="1">
    <citation type="submission" date="2013-04" db="EMBL/GenBank/DDBJ databases">
        <title>The Genome Sequence of Propionimicrobium lymphophilum ACS-093-V-SCH5.</title>
        <authorList>
            <consortium name="The Broad Institute Genomics Platform"/>
            <person name="Earl A."/>
            <person name="Ward D."/>
            <person name="Feldgarden M."/>
            <person name="Gevers D."/>
            <person name="Saerens B."/>
            <person name="Vaneechoutte M."/>
            <person name="Walker B."/>
            <person name="Young S."/>
            <person name="Zeng Q."/>
            <person name="Gargeya S."/>
            <person name="Fitzgerald M."/>
            <person name="Haas B."/>
            <person name="Abouelleil A."/>
            <person name="Allen A.W."/>
            <person name="Alvarado L."/>
            <person name="Arachchi H.M."/>
            <person name="Berlin A.M."/>
            <person name="Chapman S.B."/>
            <person name="Gainer-Dewar J."/>
            <person name="Goldberg J."/>
            <person name="Griggs A."/>
            <person name="Gujja S."/>
            <person name="Hansen M."/>
            <person name="Howarth C."/>
            <person name="Imamovic A."/>
            <person name="Ireland A."/>
            <person name="Larimer J."/>
            <person name="McCowan C."/>
            <person name="Murphy C."/>
            <person name="Pearson M."/>
            <person name="Poon T.W."/>
            <person name="Priest M."/>
            <person name="Roberts A."/>
            <person name="Saif S."/>
            <person name="Shea T."/>
            <person name="Sisk P."/>
            <person name="Sykes S."/>
            <person name="Wortman J."/>
            <person name="Nusbaum C."/>
            <person name="Birren B."/>
        </authorList>
    </citation>
    <scope>NUCLEOTIDE SEQUENCE [LARGE SCALE GENOMIC DNA]</scope>
    <source>
        <strain evidence="1 2">ACS-093-V-SCH5</strain>
    </source>
</reference>
<dbReference type="HOGENOM" id="CLU_836404_0_0_11"/>
<dbReference type="Proteomes" id="UP000014417">
    <property type="component" value="Unassembled WGS sequence"/>
</dbReference>
<dbReference type="InterPro" id="IPR025447">
    <property type="entry name" value="DUF4192"/>
</dbReference>
<accession>S2WH12</accession>
<name>S2WH12_9ACTN</name>
<organism evidence="1 2">
    <name type="scientific">Propionimicrobium lymphophilum ACS-093-V-SCH5</name>
    <dbReference type="NCBI Taxonomy" id="883161"/>
    <lineage>
        <taxon>Bacteria</taxon>
        <taxon>Bacillati</taxon>
        <taxon>Actinomycetota</taxon>
        <taxon>Actinomycetes</taxon>
        <taxon>Propionibacteriales</taxon>
        <taxon>Propionibacteriaceae</taxon>
        <taxon>Propionimicrobium</taxon>
    </lineage>
</organism>
<evidence type="ECO:0000313" key="1">
    <source>
        <dbReference type="EMBL" id="EPD31942.1"/>
    </source>
</evidence>
<evidence type="ECO:0008006" key="3">
    <source>
        <dbReference type="Google" id="ProtNLM"/>
    </source>
</evidence>